<dbReference type="PANTHER" id="PTHR39160">
    <property type="entry name" value="CELL WALL-BINDING PROTEIN YOCH"/>
    <property type="match status" value="1"/>
</dbReference>
<feature type="chain" id="PRO_5039141805" evidence="2">
    <location>
        <begin position="35"/>
        <end position="397"/>
    </location>
</feature>
<keyword evidence="1 2" id="KW-0732">Signal</keyword>
<dbReference type="Gene3D" id="2.40.40.10">
    <property type="entry name" value="RlpA-like domain"/>
    <property type="match status" value="1"/>
</dbReference>
<feature type="domain" description="G5" evidence="3">
    <location>
        <begin position="208"/>
        <end position="288"/>
    </location>
</feature>
<evidence type="ECO:0000313" key="4">
    <source>
        <dbReference type="EMBL" id="KIP20479.1"/>
    </source>
</evidence>
<sequence>MITYVKKLLQSTSKKKIALATGGFLALSSMTGYASYEWTKETVTLYANGKEQKVRTHANTVAELLKEQNIQLKQEDFISPSPQTKIVDHLTVKWEESKPIVLVVDGVEKRLRTTAKTVKDVLHIQQIQLRDYDEISPNVDEKVKDNMKIVISKAFPITVNDGGKQQQVWSTSTTVADFLAKQHITLRKLDRVQPKLNDMIQPNTKINIVRVEKVTDVVEEPVNYTVVKKKDARLEKGKQKVISEGEKGLVAKQYEVILENGKEVSRKLIKTETIKPSKSRIVAIGTKQAPRILASRGSGEVAEELYVIATAYTAYCGGCSGTTATGVNLRSNPNAKVIAVDPRVIPLGTKVYVEGYGYAVAADTGANVRGYKIDVFFPDKSTAYRWGTKRVKIKILK</sequence>
<dbReference type="InterPro" id="IPR051933">
    <property type="entry name" value="Resuscitation_pf_RpfB"/>
</dbReference>
<dbReference type="PROSITE" id="PS51109">
    <property type="entry name" value="G5"/>
    <property type="match status" value="1"/>
</dbReference>
<dbReference type="AlphaFoldDB" id="A0A0D0HJU8"/>
<organism evidence="4 5">
    <name type="scientific">Anoxybacillus ayderensis</name>
    <dbReference type="NCBI Taxonomy" id="265546"/>
    <lineage>
        <taxon>Bacteria</taxon>
        <taxon>Bacillati</taxon>
        <taxon>Bacillota</taxon>
        <taxon>Bacilli</taxon>
        <taxon>Bacillales</taxon>
        <taxon>Anoxybacillaceae</taxon>
        <taxon>Anoxybacillus</taxon>
    </lineage>
</organism>
<reference evidence="4 5" key="1">
    <citation type="submission" date="2015-01" db="EMBL/GenBank/DDBJ databases">
        <title>Genome sequence of Anoxybacillus ayderensis strain AB04.</title>
        <authorList>
            <person name="Belduz A.O."/>
            <person name="Canakci S."/>
            <person name="Chan K.-G."/>
            <person name="Kahar U.M."/>
            <person name="Yaakob A.S."/>
            <person name="Chan C.S."/>
            <person name="Goh K.M."/>
        </authorList>
    </citation>
    <scope>NUCLEOTIDE SEQUENCE [LARGE SCALE GENOMIC DNA]</scope>
    <source>
        <strain evidence="4 5">AB04</strain>
    </source>
</reference>
<dbReference type="InterPro" id="IPR036908">
    <property type="entry name" value="RlpA-like_sf"/>
</dbReference>
<dbReference type="EMBL" id="JXTG01000015">
    <property type="protein sequence ID" value="KIP20479.1"/>
    <property type="molecule type" value="Genomic_DNA"/>
</dbReference>
<evidence type="ECO:0000256" key="2">
    <source>
        <dbReference type="SAM" id="SignalP"/>
    </source>
</evidence>
<protein>
    <submittedName>
        <fullName evidence="4">Cell wall-binding protein yocH</fullName>
    </submittedName>
</protein>
<dbReference type="GO" id="GO:0004553">
    <property type="term" value="F:hydrolase activity, hydrolyzing O-glycosyl compounds"/>
    <property type="evidence" value="ECO:0007669"/>
    <property type="project" value="InterPro"/>
</dbReference>
<evidence type="ECO:0000259" key="3">
    <source>
        <dbReference type="PROSITE" id="PS51109"/>
    </source>
</evidence>
<feature type="signal peptide" evidence="2">
    <location>
        <begin position="1"/>
        <end position="34"/>
    </location>
</feature>
<accession>A0A0D0HJU8</accession>
<dbReference type="InterPro" id="IPR007137">
    <property type="entry name" value="DUF348"/>
</dbReference>
<dbReference type="Gene3D" id="2.20.230.10">
    <property type="entry name" value="Resuscitation-promoting factor rpfb"/>
    <property type="match status" value="1"/>
</dbReference>
<dbReference type="Pfam" id="PF07501">
    <property type="entry name" value="G5"/>
    <property type="match status" value="1"/>
</dbReference>
<comment type="caution">
    <text evidence="4">The sequence shown here is derived from an EMBL/GenBank/DDBJ whole genome shotgun (WGS) entry which is preliminary data.</text>
</comment>
<dbReference type="InterPro" id="IPR011098">
    <property type="entry name" value="G5_dom"/>
</dbReference>
<dbReference type="PANTHER" id="PTHR39160:SF4">
    <property type="entry name" value="RESUSCITATION-PROMOTING FACTOR RPFB"/>
    <property type="match status" value="1"/>
</dbReference>
<dbReference type="CDD" id="cd22786">
    <property type="entry name" value="DPBB_YuiC-like"/>
    <property type="match status" value="1"/>
</dbReference>
<gene>
    <name evidence="4" type="ORF">JV16_02317</name>
</gene>
<dbReference type="GO" id="GO:0009254">
    <property type="term" value="P:peptidoglycan turnover"/>
    <property type="evidence" value="ECO:0007669"/>
    <property type="project" value="InterPro"/>
</dbReference>
<dbReference type="Proteomes" id="UP000032047">
    <property type="component" value="Unassembled WGS sequence"/>
</dbReference>
<dbReference type="InterPro" id="IPR010611">
    <property type="entry name" value="3D_dom"/>
</dbReference>
<dbReference type="SMART" id="SM01208">
    <property type="entry name" value="G5"/>
    <property type="match status" value="1"/>
</dbReference>
<dbReference type="GO" id="GO:0019867">
    <property type="term" value="C:outer membrane"/>
    <property type="evidence" value="ECO:0007669"/>
    <property type="project" value="InterPro"/>
</dbReference>
<proteinExistence type="predicted"/>
<evidence type="ECO:0000313" key="5">
    <source>
        <dbReference type="Proteomes" id="UP000032047"/>
    </source>
</evidence>
<keyword evidence="5" id="KW-1185">Reference proteome</keyword>
<dbReference type="RefSeq" id="WP_021095765.1">
    <property type="nucleotide sequence ID" value="NZ_ANOC01000060.1"/>
</dbReference>
<dbReference type="Pfam" id="PF06725">
    <property type="entry name" value="3D"/>
    <property type="match status" value="1"/>
</dbReference>
<name>A0A0D0HJU8_9BACL</name>
<dbReference type="Pfam" id="PF03990">
    <property type="entry name" value="DUF348"/>
    <property type="match status" value="3"/>
</dbReference>
<dbReference type="SUPFAM" id="SSF50685">
    <property type="entry name" value="Barwin-like endoglucanases"/>
    <property type="match status" value="1"/>
</dbReference>
<dbReference type="PATRIC" id="fig|265546.4.peg.2331"/>
<evidence type="ECO:0000256" key="1">
    <source>
        <dbReference type="ARBA" id="ARBA00022729"/>
    </source>
</evidence>